<feature type="compositionally biased region" description="Basic and acidic residues" evidence="1">
    <location>
        <begin position="335"/>
        <end position="353"/>
    </location>
</feature>
<reference evidence="4" key="2">
    <citation type="submission" date="2015-05" db="EMBL/GenBank/DDBJ databases">
        <title>Complete genome sequence of Corynebacterium testudinoris DSM 44614, recovered from necrotic lesions in the mouth of a tortoise.</title>
        <authorList>
            <person name="Ruckert C."/>
            <person name="Albersmeier A."/>
            <person name="Winkler A."/>
            <person name="Tauch A."/>
        </authorList>
    </citation>
    <scope>NUCLEOTIDE SEQUENCE [LARGE SCALE GENOMIC DNA]</scope>
    <source>
        <strain evidence="4">DSM 44614</strain>
    </source>
</reference>
<evidence type="ECO:0000256" key="1">
    <source>
        <dbReference type="SAM" id="MobiDB-lite"/>
    </source>
</evidence>
<dbReference type="CDD" id="cd00085">
    <property type="entry name" value="HNHc"/>
    <property type="match status" value="1"/>
</dbReference>
<name>A0A0G3HAX0_9CORY</name>
<dbReference type="GO" id="GO:0004519">
    <property type="term" value="F:endonuclease activity"/>
    <property type="evidence" value="ECO:0007669"/>
    <property type="project" value="InterPro"/>
</dbReference>
<evidence type="ECO:0000313" key="3">
    <source>
        <dbReference type="EMBL" id="AKK08292.1"/>
    </source>
</evidence>
<dbReference type="SMART" id="SM00507">
    <property type="entry name" value="HNHc"/>
    <property type="match status" value="1"/>
</dbReference>
<protein>
    <recommendedName>
        <fullName evidence="2">HNH nuclease domain-containing protein</fullName>
    </recommendedName>
</protein>
<dbReference type="GO" id="GO:0008270">
    <property type="term" value="F:zinc ion binding"/>
    <property type="evidence" value="ECO:0007669"/>
    <property type="project" value="InterPro"/>
</dbReference>
<dbReference type="Proteomes" id="UP000035540">
    <property type="component" value="Chromosome"/>
</dbReference>
<feature type="region of interest" description="Disordered" evidence="1">
    <location>
        <begin position="335"/>
        <end position="374"/>
    </location>
</feature>
<dbReference type="Gene3D" id="1.10.30.50">
    <property type="match status" value="1"/>
</dbReference>
<dbReference type="STRING" id="136857.CTEST_04220"/>
<keyword evidence="4" id="KW-1185">Reference proteome</keyword>
<feature type="compositionally biased region" description="Basic and acidic residues" evidence="1">
    <location>
        <begin position="361"/>
        <end position="370"/>
    </location>
</feature>
<dbReference type="PATRIC" id="fig|136857.5.peg.834"/>
<dbReference type="RefSeq" id="WP_047252674.1">
    <property type="nucleotide sequence ID" value="NZ_CP011545.1"/>
</dbReference>
<dbReference type="InterPro" id="IPR003615">
    <property type="entry name" value="HNH_nuc"/>
</dbReference>
<dbReference type="AlphaFoldDB" id="A0A0G3HAX0"/>
<dbReference type="OrthoDB" id="4412276at2"/>
<feature type="domain" description="HNH nuclease" evidence="2">
    <location>
        <begin position="282"/>
        <end position="334"/>
    </location>
</feature>
<accession>A0A0G3HAX0</accession>
<dbReference type="Pfam" id="PF01844">
    <property type="entry name" value="HNH"/>
    <property type="match status" value="1"/>
</dbReference>
<sequence>MDILSALEALEGRGIEILETISTGRLTRQRLIELGHTGTTSGKWTRLAHTFFGPVRERRLQSEAVRAAQAGRLSIDALLVVDKHSRKLLKDASLSEWELRAELCALTGSVDDIDRQAAARVREINRAVADAEKKAFGRRSLKGGKNTDAQGLRTITVTLPERLMTTTLSHLRTTASKLRGAQPMLSYEQAMADAFLSHVNGTPSDGPVSRELTPLVVIGLPDWAALHRHDADDTIFAITDGTTITGGELIRTHMADHHLVGIYDPVEGPVNLYRSRRLANDKQRILLAAETILCPQPGCTTSAEECQVHHLTAWKNGGETNLTNLTMACRVHNARNDDDPHAPPRNGHLERDTGGVIFHPPDGRPPESNRHPIRNLSAAALI</sequence>
<dbReference type="KEGG" id="cted:CTEST_04220"/>
<dbReference type="InterPro" id="IPR002711">
    <property type="entry name" value="HNH"/>
</dbReference>
<dbReference type="EMBL" id="CP011545">
    <property type="protein sequence ID" value="AKK08292.1"/>
    <property type="molecule type" value="Genomic_DNA"/>
</dbReference>
<proteinExistence type="predicted"/>
<organism evidence="3 4">
    <name type="scientific">Corynebacterium testudinoris</name>
    <dbReference type="NCBI Taxonomy" id="136857"/>
    <lineage>
        <taxon>Bacteria</taxon>
        <taxon>Bacillati</taxon>
        <taxon>Actinomycetota</taxon>
        <taxon>Actinomycetes</taxon>
        <taxon>Mycobacteriales</taxon>
        <taxon>Corynebacteriaceae</taxon>
        <taxon>Corynebacterium</taxon>
    </lineage>
</organism>
<dbReference type="GO" id="GO:0003676">
    <property type="term" value="F:nucleic acid binding"/>
    <property type="evidence" value="ECO:0007669"/>
    <property type="project" value="InterPro"/>
</dbReference>
<reference evidence="3 4" key="1">
    <citation type="journal article" date="2015" name="Genome Announc.">
        <title>Complete Genome Sequence of the Type Strain Corynebacterium testudinoris DSM 44614, Recovered from Necrotic Lesions in the Mouth of a Tortoise.</title>
        <authorList>
            <person name="Ruckert C."/>
            <person name="Kriete M."/>
            <person name="Jaenicke S."/>
            <person name="Winkler A."/>
            <person name="Tauch A."/>
        </authorList>
    </citation>
    <scope>NUCLEOTIDE SEQUENCE [LARGE SCALE GENOMIC DNA]</scope>
    <source>
        <strain evidence="3 4">DSM 44614</strain>
    </source>
</reference>
<gene>
    <name evidence="3" type="ORF">CTEST_04220</name>
</gene>
<evidence type="ECO:0000313" key="4">
    <source>
        <dbReference type="Proteomes" id="UP000035540"/>
    </source>
</evidence>
<evidence type="ECO:0000259" key="2">
    <source>
        <dbReference type="SMART" id="SM00507"/>
    </source>
</evidence>